<feature type="transmembrane region" description="Helical" evidence="1">
    <location>
        <begin position="231"/>
        <end position="247"/>
    </location>
</feature>
<dbReference type="Proteomes" id="UP000546464">
    <property type="component" value="Unassembled WGS sequence"/>
</dbReference>
<sequence>MKMSSWKFVVLMSVLALPLVGQADNIVLDNTTGDSSTLMESLPNDVTSSVDYVSVRRRNISGSERNNIGAFKFELPSSVAAQVTEATLSFCLYKAAAATTTVYVYGLSESASKGPVTEANWSDSTITYNTMPGLYTADGNLQNQSVNTAEATLLGSIDVEGGTASMSTITLSTEALAQFLNSVSNGSVTFLLETRLVGSGRDEELQILSGQRSSSGSGSYPTLELTMVPEPAASGLILMAAVFVLLFKRMRRARCS</sequence>
<proteinExistence type="predicted"/>
<evidence type="ECO:0000256" key="2">
    <source>
        <dbReference type="SAM" id="SignalP"/>
    </source>
</evidence>
<name>A0A842HKA6_9BACT</name>
<dbReference type="EMBL" id="JACHVB010000060">
    <property type="protein sequence ID" value="MBC2595976.1"/>
    <property type="molecule type" value="Genomic_DNA"/>
</dbReference>
<dbReference type="RefSeq" id="WP_185676897.1">
    <property type="nucleotide sequence ID" value="NZ_JACHVB010000060.1"/>
</dbReference>
<feature type="signal peptide" evidence="2">
    <location>
        <begin position="1"/>
        <end position="23"/>
    </location>
</feature>
<keyword evidence="1" id="KW-1133">Transmembrane helix</keyword>
<keyword evidence="4" id="KW-1185">Reference proteome</keyword>
<evidence type="ECO:0000313" key="4">
    <source>
        <dbReference type="Proteomes" id="UP000546464"/>
    </source>
</evidence>
<protein>
    <recommendedName>
        <fullName evidence="5">DNRLRE domain-containing protein</fullName>
    </recommendedName>
</protein>
<evidence type="ECO:0000256" key="1">
    <source>
        <dbReference type="SAM" id="Phobius"/>
    </source>
</evidence>
<evidence type="ECO:0008006" key="5">
    <source>
        <dbReference type="Google" id="ProtNLM"/>
    </source>
</evidence>
<comment type="caution">
    <text evidence="3">The sequence shown here is derived from an EMBL/GenBank/DDBJ whole genome shotgun (WGS) entry which is preliminary data.</text>
</comment>
<keyword evidence="1" id="KW-0472">Membrane</keyword>
<keyword evidence="2" id="KW-0732">Signal</keyword>
<accession>A0A842HKA6</accession>
<gene>
    <name evidence="3" type="ORF">H5P28_17050</name>
</gene>
<feature type="chain" id="PRO_5032916391" description="DNRLRE domain-containing protein" evidence="2">
    <location>
        <begin position="24"/>
        <end position="256"/>
    </location>
</feature>
<dbReference type="AlphaFoldDB" id="A0A842HKA6"/>
<keyword evidence="1" id="KW-0812">Transmembrane</keyword>
<reference evidence="3 4" key="1">
    <citation type="submission" date="2020-07" db="EMBL/GenBank/DDBJ databases">
        <authorList>
            <person name="Feng X."/>
        </authorList>
    </citation>
    <scope>NUCLEOTIDE SEQUENCE [LARGE SCALE GENOMIC DNA]</scope>
    <source>
        <strain evidence="3 4">JCM31066</strain>
    </source>
</reference>
<evidence type="ECO:0000313" key="3">
    <source>
        <dbReference type="EMBL" id="MBC2595976.1"/>
    </source>
</evidence>
<organism evidence="3 4">
    <name type="scientific">Ruficoccus amylovorans</name>
    <dbReference type="NCBI Taxonomy" id="1804625"/>
    <lineage>
        <taxon>Bacteria</taxon>
        <taxon>Pseudomonadati</taxon>
        <taxon>Verrucomicrobiota</taxon>
        <taxon>Opitutia</taxon>
        <taxon>Puniceicoccales</taxon>
        <taxon>Cerasicoccaceae</taxon>
        <taxon>Ruficoccus</taxon>
    </lineage>
</organism>